<feature type="region of interest" description="Disordered" evidence="1">
    <location>
        <begin position="38"/>
        <end position="57"/>
    </location>
</feature>
<feature type="domain" description="Lipid/polyisoprenoid-binding YceI-like" evidence="3">
    <location>
        <begin position="74"/>
        <end position="243"/>
    </location>
</feature>
<reference evidence="4" key="1">
    <citation type="submission" date="2020-05" db="EMBL/GenBank/DDBJ databases">
        <authorList>
            <person name="Chiriac C."/>
            <person name="Salcher M."/>
            <person name="Ghai R."/>
            <person name="Kavagutti S V."/>
        </authorList>
    </citation>
    <scope>NUCLEOTIDE SEQUENCE</scope>
</reference>
<dbReference type="InterPro" id="IPR007372">
    <property type="entry name" value="Lipid/polyisoprenoid-bd_YceI"/>
</dbReference>
<feature type="transmembrane region" description="Helical" evidence="2">
    <location>
        <begin position="7"/>
        <end position="27"/>
    </location>
</feature>
<protein>
    <submittedName>
        <fullName evidence="4">Unannotated protein</fullName>
    </submittedName>
</protein>
<evidence type="ECO:0000259" key="3">
    <source>
        <dbReference type="SMART" id="SM00867"/>
    </source>
</evidence>
<dbReference type="Gene3D" id="2.40.128.110">
    <property type="entry name" value="Lipid/polyisoprenoid-binding, YceI-like"/>
    <property type="match status" value="1"/>
</dbReference>
<evidence type="ECO:0000313" key="4">
    <source>
        <dbReference type="EMBL" id="CAB4685648.1"/>
    </source>
</evidence>
<dbReference type="InterPro" id="IPR036761">
    <property type="entry name" value="TTHA0802/YceI-like_sf"/>
</dbReference>
<gene>
    <name evidence="4" type="ORF">UFOPK2582_00101</name>
</gene>
<accession>A0A6J6NLE6</accession>
<name>A0A6J6NLE6_9ZZZZ</name>
<dbReference type="PANTHER" id="PTHR34406:SF1">
    <property type="entry name" value="PROTEIN YCEI"/>
    <property type="match status" value="1"/>
</dbReference>
<dbReference type="SUPFAM" id="SSF101874">
    <property type="entry name" value="YceI-like"/>
    <property type="match status" value="1"/>
</dbReference>
<keyword evidence="2" id="KW-1133">Transmembrane helix</keyword>
<proteinExistence type="predicted"/>
<dbReference type="EMBL" id="CAEZXS010000005">
    <property type="protein sequence ID" value="CAB4685648.1"/>
    <property type="molecule type" value="Genomic_DNA"/>
</dbReference>
<keyword evidence="2" id="KW-0812">Transmembrane</keyword>
<feature type="compositionally biased region" description="Basic and acidic residues" evidence="1">
    <location>
        <begin position="48"/>
        <end position="57"/>
    </location>
</feature>
<dbReference type="PANTHER" id="PTHR34406">
    <property type="entry name" value="PROTEIN YCEI"/>
    <property type="match status" value="1"/>
</dbReference>
<evidence type="ECO:0000256" key="1">
    <source>
        <dbReference type="SAM" id="MobiDB-lite"/>
    </source>
</evidence>
<evidence type="ECO:0000256" key="2">
    <source>
        <dbReference type="SAM" id="Phobius"/>
    </source>
</evidence>
<dbReference type="SMART" id="SM00867">
    <property type="entry name" value="YceI"/>
    <property type="match status" value="1"/>
</dbReference>
<feature type="compositionally biased region" description="Low complexity" evidence="1">
    <location>
        <begin position="38"/>
        <end position="47"/>
    </location>
</feature>
<dbReference type="Pfam" id="PF04264">
    <property type="entry name" value="YceI"/>
    <property type="match status" value="1"/>
</dbReference>
<keyword evidence="2" id="KW-0472">Membrane</keyword>
<organism evidence="4">
    <name type="scientific">freshwater metagenome</name>
    <dbReference type="NCBI Taxonomy" id="449393"/>
    <lineage>
        <taxon>unclassified sequences</taxon>
        <taxon>metagenomes</taxon>
        <taxon>ecological metagenomes</taxon>
    </lineage>
</organism>
<dbReference type="AlphaFoldDB" id="A0A6J6NLE6"/>
<sequence>MKPGLKYGLIVIVLIGLLGSAAAFLFLKDNSPEAVSLDAASDSVAGSDKSETSSDSAKEVEIAGKWAVDSDAGEFTFDSATGSFAGFRITEELAQIGTTEAVGRTGDVQGTLTIDGSTVTDATFTIDMTTLSSNDSRRNGKIQSALQTDQFPTASFTLTEPIDLGPDATAGGDLTVNAVGNMTIHGQTQPVTLPLQAKLVGSTIIVVGSLDVRFADYGVEVPTAPIVISVQDHGPIEFQLLFARA</sequence>